<reference evidence="2 3" key="1">
    <citation type="submission" date="2014-03" db="EMBL/GenBank/DDBJ databases">
        <title>Genome sequence of Bordetella holmseii.</title>
        <authorList>
            <person name="Harvill E."/>
            <person name="Goodfield L.L."/>
            <person name="Ivanov Y."/>
            <person name="Meyer J.A."/>
            <person name="Newth C."/>
            <person name="Cassiday P."/>
            <person name="Tondella M.L."/>
            <person name="Liao P."/>
            <person name="Zimmerman J."/>
            <person name="Meert K."/>
            <person name="Wessel D."/>
            <person name="Berger J."/>
            <person name="Dean J.M."/>
            <person name="Holubkov R."/>
            <person name="Burr J."/>
            <person name="Liu T."/>
            <person name="Brinkac L.M."/>
            <person name="Sanka R."/>
            <person name="Kim M."/>
            <person name="Losada L."/>
        </authorList>
    </citation>
    <scope>NUCLEOTIDE SEQUENCE [LARGE SCALE GENOMIC DNA]</scope>
    <source>
        <strain evidence="2 3">CDC-H585-BH</strain>
    </source>
</reference>
<gene>
    <name evidence="2" type="ORF">L497_1153</name>
</gene>
<name>A0A158M464_9BORD</name>
<feature type="compositionally biased region" description="Pro residues" evidence="1">
    <location>
        <begin position="21"/>
        <end position="32"/>
    </location>
</feature>
<sequence>MKRTIVTGGFMYPHLCHTPLKPAPQDPGPEPGDIPVDPDSDQPELDRPFAA</sequence>
<dbReference type="Proteomes" id="UP000026682">
    <property type="component" value="Unassembled WGS sequence"/>
</dbReference>
<comment type="caution">
    <text evidence="2">The sequence shown here is derived from an EMBL/GenBank/DDBJ whole genome shotgun (WGS) entry which is preliminary data.</text>
</comment>
<feature type="region of interest" description="Disordered" evidence="1">
    <location>
        <begin position="1"/>
        <end position="51"/>
    </location>
</feature>
<protein>
    <submittedName>
        <fullName evidence="2">Uncharacterized protein</fullName>
    </submittedName>
</protein>
<dbReference type="AlphaFoldDB" id="A0A158M464"/>
<evidence type="ECO:0000256" key="1">
    <source>
        <dbReference type="SAM" id="MobiDB-lite"/>
    </source>
</evidence>
<dbReference type="PATRIC" id="fig|1331206.3.peg.2290"/>
<organism evidence="2 3">
    <name type="scientific">Bordetella holmesii CDC-H585-BH</name>
    <dbReference type="NCBI Taxonomy" id="1331206"/>
    <lineage>
        <taxon>Bacteria</taxon>
        <taxon>Pseudomonadati</taxon>
        <taxon>Pseudomonadota</taxon>
        <taxon>Betaproteobacteria</taxon>
        <taxon>Burkholderiales</taxon>
        <taxon>Alcaligenaceae</taxon>
        <taxon>Bordetella</taxon>
    </lineage>
</organism>
<evidence type="ECO:0000313" key="2">
    <source>
        <dbReference type="EMBL" id="KAK90131.1"/>
    </source>
</evidence>
<dbReference type="RefSeq" id="WP_017685797.1">
    <property type="nucleotide sequence ID" value="NZ_JFZZ01000081.1"/>
</dbReference>
<dbReference type="EMBL" id="JFZZ01000081">
    <property type="protein sequence ID" value="KAK90131.1"/>
    <property type="molecule type" value="Genomic_DNA"/>
</dbReference>
<evidence type="ECO:0000313" key="3">
    <source>
        <dbReference type="Proteomes" id="UP000026682"/>
    </source>
</evidence>
<proteinExistence type="predicted"/>
<dbReference type="GeneID" id="93120003"/>
<accession>A0A158M464</accession>